<feature type="compositionally biased region" description="Low complexity" evidence="15">
    <location>
        <begin position="1296"/>
        <end position="1308"/>
    </location>
</feature>
<feature type="transmembrane region" description="Helical" evidence="16">
    <location>
        <begin position="215"/>
        <end position="235"/>
    </location>
</feature>
<dbReference type="Pfam" id="PF07679">
    <property type="entry name" value="I-set"/>
    <property type="match status" value="1"/>
</dbReference>
<feature type="region of interest" description="Disordered" evidence="15">
    <location>
        <begin position="1846"/>
        <end position="1869"/>
    </location>
</feature>
<feature type="coiled-coil region" evidence="14">
    <location>
        <begin position="2715"/>
        <end position="2775"/>
    </location>
</feature>
<feature type="transmembrane region" description="Helical" evidence="16">
    <location>
        <begin position="1074"/>
        <end position="1097"/>
    </location>
</feature>
<feature type="transmembrane region" description="Helical" evidence="16">
    <location>
        <begin position="917"/>
        <end position="940"/>
    </location>
</feature>
<evidence type="ECO:0000256" key="12">
    <source>
        <dbReference type="ARBA" id="ARBA00046329"/>
    </source>
</evidence>
<feature type="transmembrane region" description="Helical" evidence="16">
    <location>
        <begin position="152"/>
        <end position="177"/>
    </location>
</feature>
<feature type="region of interest" description="Disordered" evidence="15">
    <location>
        <begin position="1254"/>
        <end position="1311"/>
    </location>
</feature>
<dbReference type="PhylomeDB" id="T1J5I3"/>
<keyword evidence="4" id="KW-0328">Glycosyltransferase</keyword>
<evidence type="ECO:0000256" key="8">
    <source>
        <dbReference type="ARBA" id="ARBA00023054"/>
    </source>
</evidence>
<feature type="transmembrane region" description="Helical" evidence="16">
    <location>
        <begin position="1433"/>
        <end position="1454"/>
    </location>
</feature>
<organism evidence="18 19">
    <name type="scientific">Strigamia maritima</name>
    <name type="common">European centipede</name>
    <name type="synonym">Geophilus maritimus</name>
    <dbReference type="NCBI Taxonomy" id="126957"/>
    <lineage>
        <taxon>Eukaryota</taxon>
        <taxon>Metazoa</taxon>
        <taxon>Ecdysozoa</taxon>
        <taxon>Arthropoda</taxon>
        <taxon>Myriapoda</taxon>
        <taxon>Chilopoda</taxon>
        <taxon>Pleurostigmophora</taxon>
        <taxon>Geophilomorpha</taxon>
        <taxon>Linotaeniidae</taxon>
        <taxon>Strigamia</taxon>
    </lineage>
</organism>
<dbReference type="InterPro" id="IPR029044">
    <property type="entry name" value="Nucleotide-diphossugar_trans"/>
</dbReference>
<evidence type="ECO:0000256" key="2">
    <source>
        <dbReference type="ARBA" id="ARBA00012543"/>
    </source>
</evidence>
<keyword evidence="6 16" id="KW-0812">Transmembrane</keyword>
<dbReference type="InterPro" id="IPR007110">
    <property type="entry name" value="Ig-like_dom"/>
</dbReference>
<feature type="compositionally biased region" description="Acidic residues" evidence="15">
    <location>
        <begin position="1"/>
        <end position="19"/>
    </location>
</feature>
<dbReference type="InterPro" id="IPR004835">
    <property type="entry name" value="Chitin_synth"/>
</dbReference>
<dbReference type="EC" id="2.4.1.16" evidence="2"/>
<evidence type="ECO:0000313" key="18">
    <source>
        <dbReference type="EnsemblMetazoa" id="SMAR008885-PA"/>
    </source>
</evidence>
<dbReference type="InterPro" id="IPR041282">
    <property type="entry name" value="FYVE_2"/>
</dbReference>
<feature type="region of interest" description="Disordered" evidence="15">
    <location>
        <begin position="1"/>
        <end position="21"/>
    </location>
</feature>
<evidence type="ECO:0000256" key="4">
    <source>
        <dbReference type="ARBA" id="ARBA00022676"/>
    </source>
</evidence>
<feature type="region of interest" description="Disordered" evidence="15">
    <location>
        <begin position="2058"/>
        <end position="2118"/>
    </location>
</feature>
<dbReference type="Pfam" id="PF23000">
    <property type="entry name" value="ChitinSynthase_IV_N"/>
    <property type="match status" value="1"/>
</dbReference>
<dbReference type="PROSITE" id="PS50835">
    <property type="entry name" value="IG_LIKE"/>
    <property type="match status" value="1"/>
</dbReference>
<evidence type="ECO:0000256" key="11">
    <source>
        <dbReference type="ARBA" id="ARBA00023319"/>
    </source>
</evidence>
<feature type="domain" description="Ig-like" evidence="17">
    <location>
        <begin position="2383"/>
        <end position="2422"/>
    </location>
</feature>
<feature type="transmembrane region" description="Helical" evidence="16">
    <location>
        <begin position="946"/>
        <end position="966"/>
    </location>
</feature>
<feature type="transmembrane region" description="Helical" evidence="16">
    <location>
        <begin position="1137"/>
        <end position="1156"/>
    </location>
</feature>
<dbReference type="SUPFAM" id="SSF53448">
    <property type="entry name" value="Nucleotide-diphospho-sugar transferases"/>
    <property type="match status" value="1"/>
</dbReference>
<feature type="transmembrane region" description="Helical" evidence="16">
    <location>
        <begin position="285"/>
        <end position="307"/>
    </location>
</feature>
<dbReference type="Gene3D" id="2.60.40.10">
    <property type="entry name" value="Immunoglobulins"/>
    <property type="match status" value="1"/>
</dbReference>
<evidence type="ECO:0000256" key="10">
    <source>
        <dbReference type="ARBA" id="ARBA00023180"/>
    </source>
</evidence>
<dbReference type="InterPro" id="IPR013783">
    <property type="entry name" value="Ig-like_fold"/>
</dbReference>
<feature type="transmembrane region" description="Helical" evidence="16">
    <location>
        <begin position="395"/>
        <end position="415"/>
    </location>
</feature>
<dbReference type="GO" id="GO:0006031">
    <property type="term" value="P:chitin biosynthetic process"/>
    <property type="evidence" value="ECO:0007669"/>
    <property type="project" value="TreeGrafter"/>
</dbReference>
<evidence type="ECO:0000256" key="1">
    <source>
        <dbReference type="ARBA" id="ARBA00004651"/>
    </source>
</evidence>
<feature type="transmembrane region" description="Helical" evidence="16">
    <location>
        <begin position="241"/>
        <end position="257"/>
    </location>
</feature>
<feature type="region of interest" description="Disordered" evidence="15">
    <location>
        <begin position="3025"/>
        <end position="3047"/>
    </location>
</feature>
<evidence type="ECO:0000256" key="15">
    <source>
        <dbReference type="SAM" id="MobiDB-lite"/>
    </source>
</evidence>
<feature type="region of interest" description="Disordered" evidence="15">
    <location>
        <begin position="1803"/>
        <end position="1833"/>
    </location>
</feature>
<dbReference type="HOGENOM" id="CLU_225880_0_0_1"/>
<feature type="compositionally biased region" description="Polar residues" evidence="15">
    <location>
        <begin position="2792"/>
        <end position="2809"/>
    </location>
</feature>
<dbReference type="FunFam" id="3.90.550.10:FF:000139">
    <property type="entry name" value="Chitin synthase 8"/>
    <property type="match status" value="1"/>
</dbReference>
<keyword evidence="19" id="KW-1185">Reference proteome</keyword>
<feature type="compositionally biased region" description="Polar residues" evidence="15">
    <location>
        <begin position="1824"/>
        <end position="1833"/>
    </location>
</feature>
<dbReference type="InterPro" id="IPR011011">
    <property type="entry name" value="Znf_FYVE_PHD"/>
</dbReference>
<keyword evidence="3" id="KW-1003">Cell membrane</keyword>
<dbReference type="EMBL" id="JH431865">
    <property type="status" value="NOT_ANNOTATED_CDS"/>
    <property type="molecule type" value="Genomic_DNA"/>
</dbReference>
<dbReference type="FunFam" id="2.60.40.10:FF:000107">
    <property type="entry name" value="Myosin, light chain kinase a"/>
    <property type="match status" value="1"/>
</dbReference>
<feature type="region of interest" description="Disordered" evidence="15">
    <location>
        <begin position="2783"/>
        <end position="2809"/>
    </location>
</feature>
<dbReference type="SUPFAM" id="SSF57903">
    <property type="entry name" value="FYVE/PHD zinc finger"/>
    <property type="match status" value="1"/>
</dbReference>
<evidence type="ECO:0000259" key="17">
    <source>
        <dbReference type="PROSITE" id="PS50835"/>
    </source>
</evidence>
<feature type="compositionally biased region" description="Polar residues" evidence="15">
    <location>
        <begin position="1803"/>
        <end position="1812"/>
    </location>
</feature>
<dbReference type="SMART" id="SM00408">
    <property type="entry name" value="IGc2"/>
    <property type="match status" value="1"/>
</dbReference>
<evidence type="ECO:0000256" key="16">
    <source>
        <dbReference type="SAM" id="Phobius"/>
    </source>
</evidence>
<comment type="subcellular location">
    <subcellularLocation>
        <location evidence="1">Cell membrane</location>
        <topology evidence="1">Multi-pass membrane protein</topology>
    </subcellularLocation>
</comment>
<keyword evidence="10" id="KW-0325">Glycoprotein</keyword>
<dbReference type="eggNOG" id="KOG2571">
    <property type="taxonomic scope" value="Eukaryota"/>
</dbReference>
<dbReference type="PANTHER" id="PTHR22914:SF42">
    <property type="entry name" value="CHITIN SYNTHASE"/>
    <property type="match status" value="1"/>
</dbReference>
<sequence length="3069" mass="347606">MDENGYEDEIGQDQEEEPIYDSGRRETVELKRWDVFRVVPIKDSNDGEQKCLDLIIRSLKVVTYLLTFLLVLGCSVTAKATLLLMTSQISNTSRTYCKNVADRNHQYDSRITDPERVAWIWSVAFCFLIPEFFTFFRSARICVFKSYLKPKFLHLFTVALFETLHTVGISVLVFVVLPQMDSVKGAMITNCTCLVPAIFALFSRHSEEGKRPAKMFIDAVAIIGQFSGLVIWPYVLNNRTLSWSIPLSLFLVGFGWWENYVDVRSPFNCVRQLAVVKKTLSQTRYFTYAIISVWKIAIFFASMLGFLNFSGFPVGDLFTEFNKAFNTNRVSLLLKTAMQDSPNTDLQMPFNMPDLDDLPQINPNSPIYLFLIQVLASLLAYVVSKFTCRICIQGFSFAFPINLTIPVSISLLIAVCGIRSDDPCFLGNTIPRHLYWECPNNGDFFGSFLTREHNWVWLFWLLSQTWITLHIWTPKCERLASTEKLFVTPMYCGLLIDQSLGLNRRRDEESEVTTDEIGLESGEDAVYSTGTDYYEEIPSGSTASMPAGVPLPQGIVRNSDKITRIYACATMWHETKDEMIAMLKSVFRMDEDQSARRTAQKYLNVVDPDYYEFETHIFFDDAFEVSDDNDDDSVVNSFVKQLVNVMDTAASDVHQINIRIRPPVKCPAPYGGRLVWTLPGKTKLVAHLKDKSKIRHRKRWSQVMYMYYLLGHKLMEQNIHENRKDAIAENTYLLTLDGDIDFNPPAVQLLVDLMKKNRNLGAACGRIHPIGSGPMVWYQKFEYAIGHWLQKATEHMIGCVLCSPGCFSLFRAKGLMDNNVMARYTTQSDRARHYVQYDQGEDRWLCTLLLQRGYRVEYSAASDAYTQCPEGFDEFYNQRRRWVPSTMANILDLLMDSKRTIKVNDNISLPYIIYQGMLMAGTILGPGTIFLMLVGAFVAAFKIDNWSSFGANIVPILVFMIVCFLAKPAHQILLAQILSATYALIMMAVIVGVSLQMREDGIGSPSFIFLVALSGSFFVSALLHPQEFWCIVPGLIYYLSIPSMYLLLILYSLINLNIVSWGTREVQTKKTKKLLLSQLLTAFYALVMMAVIVGTLLQVQEDGWTSPGTLFLTAVTTSFIFTALLHPVEFTCVGHGWLYYLLVPSMYLLLIIYSGINLNVVTWGTREIAAKKSKEQRRLELAEEKKLAEEQKKNPMTNNQLLSLLGLKQGGMSMSNLCTCMMCTPTDPRDDKLIILTESINKLRHQIDKIETRLESQHGVHTGLPRRRSISRTSMRSTELTPLNEETNHDDEESSLSESETINSSSLEPQQKRDDLLNPAWIEDKNLKNGGVIYLNDQECTFWKELLAKYLFPIDDNPEQRQRIAKELIDLRNKSVFAFFMFNALFILIVFLLQLNKDNLYVEWPLGVKYNMTYNPDTHEVRVHKEYLHLEPIGLVFVFFFSLIIVIQFLAMLFHRFGTLSHILAATDLVCCSRKTEDTSNEAFINKNAVEIVRHMQKLKGTDDDSSEDGAADRLGRRKTIHNLEKQRKKGRAVGTLDVAFRKRFLSMTPESGVEATPILSGIRDLGIRRQTIIALKQRRDSVMQAEHRGSRSSMATLGVKNSFNQDRIKQLNKRRASQFLPNGNMRGMVNAGFDDDEENENPSPTTSHLSGSRIKIQVGMNTAAMKQFLSFDSKSLDAKMEQKCVKIFRPVIRQDEWKQIYRVIRRDGDLRQKEMFRLRKIEDQLKEEEDIVGAKLSSAVCCFRCGSSFSYFFRKPLICTQCQRVVCKRCVNSSSDGRGWFCNYCEKLRILQAQTNFFESATIPTSPQNLESDTELESDSGYDPTTHSLCSRESSLRHRKPLLGFFSQSEGGPSHVRPNGPDLPDENVDERSEEIRSHIETLVERIIDDNLENAKLQRLYDHSECLLIRQQRVALIVCSFQLALEQPPYSSPFGGGLYDRMLNTYQGRLSEALTQLGFSLHMAITNQPLTEGSTPTCAHTKLKEIVDEVLDEVIQLPCMEDCMSNSDILYPMENEWSDALYSQSYEDILATAVLNKVIEQHQRKNFSHISKRIEVESELVTPVTPETPSSLLTSLSPTTPSTDEKKIQTQRVQSDINEDESESDAGTESAGDDFSWADKNTLRPVSYTIEEQIEEITTTIEDSESETETTTIPEKSFSTENVTPPVVTKTTARVSGLPVLDLMYTELNFDSGQKVPFPELGVDVVDATDEEAEGQENNASILVSDVESWEDNWRFRKKASASPYGNVRGRIVVCDEPVPMLIPNPEDRLVRTRIGSTDIDELSDLSEKNSDDSLDASSTSDTDSELCFQDSPEMGKKKRTFDDNTTVLNDLNKETTTRLTPSPKPTPLPRKNKNLTTTDVPFVLHSPAKLSRSSSEPQSSIPEFIHQLQDVEIVEGNAAIFTCKVSGYPEPQMKWYLEGQELVPYSYVHMTNHGSGSWTLELLAVSMASSGSELMAVASNRLGQSTSSAYLNVVEAKKQPGVHSLTRRVNNTQDEVHVEAEKMLVSTNQLSELTRQLDNVDNTITRLEIQFQQRTWEERRAELQRDAIHVTTVEENASSSIRHVTGQALDVLSAAQDIIDVNKESFHGSIAEREHRKWLNPTGVIPNNPYSTENLVKRAESVKRGLSSVRASTQVPSIRVDDQFDGKSVDLSRVAERETDNTNTENETKEYRRDYFINGNSGREMHSNNVNVDSGTRNSLNVVEETMYVRAGKISCLDDKMADLESQVAKIEDTTSSRHVCDLEDKVVYASAQIRHNENQISLVENQVDKLQKTLQVNNLKRVQRSHSDRSSWQSHVPTSTDAESNRWTSLQSPAFRAGSLERLNVVDQKPLKSAHASLLSKKLSTSVSCLYRPPSTDNVHVSTRNVREEVPNLPSVKQMVSRYQEGLNTPTTNLNDQNPVMEARNVVILDKGSLTRGFTKREVTNVEENQETGSQSTVVQQLSQKFNLSDRDDKSSTSVKRVHSLTARSLSKEFREAALKTQTKPFRYPVTTADSDESLSPDSWLPNRPPVNFPHMNGNVNGEWGQTSPDTDGHGYTSDESGASTVSLPRYRLPVHTTVYNNNNSMH</sequence>
<dbReference type="Pfam" id="PF04698">
    <property type="entry name" value="Rab_eff_C"/>
    <property type="match status" value="1"/>
</dbReference>
<dbReference type="InterPro" id="IPR036179">
    <property type="entry name" value="Ig-like_dom_sf"/>
</dbReference>
<feature type="region of interest" description="Disordered" evidence="15">
    <location>
        <begin position="2282"/>
        <end position="2356"/>
    </location>
</feature>
<feature type="compositionally biased region" description="Polar residues" evidence="15">
    <location>
        <begin position="1642"/>
        <end position="1651"/>
    </location>
</feature>
<evidence type="ECO:0000256" key="3">
    <source>
        <dbReference type="ARBA" id="ARBA00022475"/>
    </source>
</evidence>
<dbReference type="Proteomes" id="UP000014500">
    <property type="component" value="Unassembled WGS sequence"/>
</dbReference>
<feature type="compositionally biased region" description="Acidic residues" evidence="15">
    <location>
        <begin position="2097"/>
        <end position="2106"/>
    </location>
</feature>
<evidence type="ECO:0000313" key="19">
    <source>
        <dbReference type="Proteomes" id="UP000014500"/>
    </source>
</evidence>
<keyword evidence="5" id="KW-0808">Transferase</keyword>
<evidence type="ECO:0000256" key="9">
    <source>
        <dbReference type="ARBA" id="ARBA00023136"/>
    </source>
</evidence>
<dbReference type="eggNOG" id="KOG4475">
    <property type="taxonomic scope" value="Eukaryota"/>
</dbReference>
<dbReference type="GO" id="GO:0004100">
    <property type="term" value="F:chitin synthase activity"/>
    <property type="evidence" value="ECO:0007669"/>
    <property type="project" value="UniProtKB-EC"/>
</dbReference>
<feature type="transmembrane region" description="Helical" evidence="16">
    <location>
        <begin position="118"/>
        <end position="136"/>
    </location>
</feature>
<accession>T1J5I3</accession>
<dbReference type="Gene3D" id="3.30.40.10">
    <property type="entry name" value="Zinc/RING finger domain, C3HC4 (zinc finger)"/>
    <property type="match status" value="1"/>
</dbReference>
<comment type="catalytic activity">
    <reaction evidence="13">
        <text>[(1-&gt;4)-N-acetyl-beta-D-glucosaminyl](n) + UDP-N-acetyl-alpha-D-glucosamine = [(1-&gt;4)-N-acetyl-beta-D-glucosaminyl](n+1) + UDP + H(+)</text>
        <dbReference type="Rhea" id="RHEA:16637"/>
        <dbReference type="Rhea" id="RHEA-COMP:9593"/>
        <dbReference type="Rhea" id="RHEA-COMP:9595"/>
        <dbReference type="ChEBI" id="CHEBI:15378"/>
        <dbReference type="ChEBI" id="CHEBI:17029"/>
        <dbReference type="ChEBI" id="CHEBI:57705"/>
        <dbReference type="ChEBI" id="CHEBI:58223"/>
        <dbReference type="EC" id="2.4.1.16"/>
    </reaction>
</comment>
<feature type="transmembrane region" description="Helical" evidence="16">
    <location>
        <begin position="1035"/>
        <end position="1054"/>
    </location>
</feature>
<keyword evidence="9 16" id="KW-0472">Membrane</keyword>
<dbReference type="Pfam" id="PF02318">
    <property type="entry name" value="FYVE_2"/>
    <property type="match status" value="1"/>
</dbReference>
<evidence type="ECO:0000256" key="7">
    <source>
        <dbReference type="ARBA" id="ARBA00022989"/>
    </source>
</evidence>
<evidence type="ECO:0000256" key="13">
    <source>
        <dbReference type="ARBA" id="ARBA00048014"/>
    </source>
</evidence>
<reference evidence="18" key="2">
    <citation type="submission" date="2015-02" db="UniProtKB">
        <authorList>
            <consortium name="EnsemblMetazoa"/>
        </authorList>
    </citation>
    <scope>IDENTIFICATION</scope>
</reference>
<feature type="region of interest" description="Disordered" evidence="15">
    <location>
        <begin position="2141"/>
        <end position="2164"/>
    </location>
</feature>
<dbReference type="InterPro" id="IPR003598">
    <property type="entry name" value="Ig_sub2"/>
</dbReference>
<feature type="compositionally biased region" description="Low complexity" evidence="15">
    <location>
        <begin position="2059"/>
        <end position="2082"/>
    </location>
</feature>
<reference evidence="19" key="1">
    <citation type="submission" date="2011-05" db="EMBL/GenBank/DDBJ databases">
        <authorList>
            <person name="Richards S.R."/>
            <person name="Qu J."/>
            <person name="Jiang H."/>
            <person name="Jhangiani S.N."/>
            <person name="Agravi P."/>
            <person name="Goodspeed R."/>
            <person name="Gross S."/>
            <person name="Mandapat C."/>
            <person name="Jackson L."/>
            <person name="Mathew T."/>
            <person name="Pu L."/>
            <person name="Thornton R."/>
            <person name="Saada N."/>
            <person name="Wilczek-Boney K.B."/>
            <person name="Lee S."/>
            <person name="Kovar C."/>
            <person name="Wu Y."/>
            <person name="Scherer S.E."/>
            <person name="Worley K.C."/>
            <person name="Muzny D.M."/>
            <person name="Gibbs R."/>
        </authorList>
    </citation>
    <scope>NUCLEOTIDE SEQUENCE</scope>
    <source>
        <strain evidence="19">Brora</strain>
    </source>
</reference>
<dbReference type="SUPFAM" id="SSF48726">
    <property type="entry name" value="Immunoglobulin"/>
    <property type="match status" value="1"/>
</dbReference>
<keyword evidence="8 14" id="KW-0175">Coiled coil</keyword>
<dbReference type="STRING" id="126957.T1J5I3"/>
<evidence type="ECO:0000256" key="5">
    <source>
        <dbReference type="ARBA" id="ARBA00022679"/>
    </source>
</evidence>
<feature type="transmembrane region" description="Helical" evidence="16">
    <location>
        <begin position="1376"/>
        <end position="1395"/>
    </location>
</feature>
<protein>
    <recommendedName>
        <fullName evidence="2">chitin synthase</fullName>
        <ecNumber evidence="2">2.4.1.16</ecNumber>
    </recommendedName>
</protein>
<dbReference type="EnsemblMetazoa" id="SMAR008885-RA">
    <property type="protein sequence ID" value="SMAR008885-PA"/>
    <property type="gene ID" value="SMAR008885"/>
</dbReference>
<dbReference type="InterPro" id="IPR006788">
    <property type="entry name" value="Myrip/Melanophilin"/>
</dbReference>
<name>T1J5I3_STRMM</name>
<dbReference type="Pfam" id="PF03142">
    <property type="entry name" value="Chitin_synth_2"/>
    <property type="match status" value="1"/>
</dbReference>
<keyword evidence="7 16" id="KW-1133">Transmembrane helix</keyword>
<feature type="region of interest" description="Disordered" evidence="15">
    <location>
        <begin position="1632"/>
        <end position="1651"/>
    </location>
</feature>
<feature type="coiled-coil region" evidence="14">
    <location>
        <begin position="1165"/>
        <end position="1194"/>
    </location>
</feature>
<feature type="transmembrane region" description="Helical" evidence="16">
    <location>
        <begin position="1109"/>
        <end position="1125"/>
    </location>
</feature>
<dbReference type="InterPro" id="IPR055120">
    <property type="entry name" value="Chs-1/2_IV_N"/>
</dbReference>
<dbReference type="InterPro" id="IPR013098">
    <property type="entry name" value="Ig_I-set"/>
</dbReference>
<feature type="transmembrane region" description="Helical" evidence="16">
    <location>
        <begin position="62"/>
        <end position="85"/>
    </location>
</feature>
<keyword evidence="11" id="KW-0393">Immunoglobulin domain</keyword>
<evidence type="ECO:0000256" key="6">
    <source>
        <dbReference type="ARBA" id="ARBA00022692"/>
    </source>
</evidence>
<evidence type="ECO:0000256" key="14">
    <source>
        <dbReference type="SAM" id="Coils"/>
    </source>
</evidence>
<dbReference type="GO" id="GO:0005886">
    <property type="term" value="C:plasma membrane"/>
    <property type="evidence" value="ECO:0007669"/>
    <property type="project" value="UniProtKB-SubCell"/>
</dbReference>
<feature type="transmembrane region" description="Helical" evidence="16">
    <location>
        <begin position="973"/>
        <end position="996"/>
    </location>
</feature>
<dbReference type="CDD" id="cd04190">
    <property type="entry name" value="Chitin_synth_C"/>
    <property type="match status" value="1"/>
</dbReference>
<comment type="similarity">
    <text evidence="12">Belongs to the chitin synthase family. Class IV subfamily.</text>
</comment>
<proteinExistence type="inferred from homology"/>
<feature type="transmembrane region" description="Helical" evidence="16">
    <location>
        <begin position="183"/>
        <end position="203"/>
    </location>
</feature>
<dbReference type="PANTHER" id="PTHR22914">
    <property type="entry name" value="CHITIN SYNTHASE"/>
    <property type="match status" value="1"/>
</dbReference>
<feature type="transmembrane region" description="Helical" evidence="16">
    <location>
        <begin position="1002"/>
        <end position="1023"/>
    </location>
</feature>
<feature type="transmembrane region" description="Helical" evidence="16">
    <location>
        <begin position="365"/>
        <end position="383"/>
    </location>
</feature>
<dbReference type="InterPro" id="IPR013083">
    <property type="entry name" value="Znf_RING/FYVE/PHD"/>
</dbReference>